<sequence>MILRKFAAVALPAVVAVALGAGTVHADTGVADTSAQEVRYRTELVGNTVRTTLDNGFFRIGADGTTVDVADATGHSLITLPLSFRQDGLEYPLPHQVRDDARVLDLTVVKDVAAAHPVPVTPVASVWENQNAMNAFATQFGIGTAIGSFIGSAIGGVIGLVVGAAAGGIGAIPGFITGATAGAIIGSLVVGGPTLVVAAIDLISTLSAPPGTTKWNAVSTN</sequence>
<evidence type="ECO:0000313" key="4">
    <source>
        <dbReference type="Proteomes" id="UP000523447"/>
    </source>
</evidence>
<gene>
    <name evidence="3" type="ORF">HGA07_00325</name>
</gene>
<dbReference type="EMBL" id="JAAXPE010000001">
    <property type="protein sequence ID" value="NKY84070.1"/>
    <property type="molecule type" value="Genomic_DNA"/>
</dbReference>
<feature type="chain" id="PRO_5031015673" evidence="1">
    <location>
        <begin position="27"/>
        <end position="221"/>
    </location>
</feature>
<evidence type="ECO:0000259" key="2">
    <source>
        <dbReference type="Pfam" id="PF26059"/>
    </source>
</evidence>
<feature type="signal peptide" evidence="1">
    <location>
        <begin position="1"/>
        <end position="26"/>
    </location>
</feature>
<evidence type="ECO:0000313" key="3">
    <source>
        <dbReference type="EMBL" id="NKY84070.1"/>
    </source>
</evidence>
<name>A0A7X6LUA4_9NOCA</name>
<dbReference type="Pfam" id="PF26059">
    <property type="entry name" value="DUF8020"/>
    <property type="match status" value="1"/>
</dbReference>
<keyword evidence="4" id="KW-1185">Reference proteome</keyword>
<evidence type="ECO:0000256" key="1">
    <source>
        <dbReference type="SAM" id="SignalP"/>
    </source>
</evidence>
<comment type="caution">
    <text evidence="3">The sequence shown here is derived from an EMBL/GenBank/DDBJ whole genome shotgun (WGS) entry which is preliminary data.</text>
</comment>
<protein>
    <submittedName>
        <fullName evidence="3">Ammonium transporter</fullName>
    </submittedName>
</protein>
<proteinExistence type="predicted"/>
<accession>A0A7X6LUA4</accession>
<organism evidence="3 4">
    <name type="scientific">Nocardia veterana</name>
    <dbReference type="NCBI Taxonomy" id="132249"/>
    <lineage>
        <taxon>Bacteria</taxon>
        <taxon>Bacillati</taxon>
        <taxon>Actinomycetota</taxon>
        <taxon>Actinomycetes</taxon>
        <taxon>Mycobacteriales</taxon>
        <taxon>Nocardiaceae</taxon>
        <taxon>Nocardia</taxon>
    </lineage>
</organism>
<reference evidence="3 4" key="1">
    <citation type="submission" date="2020-04" db="EMBL/GenBank/DDBJ databases">
        <title>MicrobeNet Type strains.</title>
        <authorList>
            <person name="Nicholson A.C."/>
        </authorList>
    </citation>
    <scope>NUCLEOTIDE SEQUENCE [LARGE SCALE GENOMIC DNA]</scope>
    <source>
        <strain evidence="3 4">DSM 44445</strain>
    </source>
</reference>
<dbReference type="Proteomes" id="UP000523447">
    <property type="component" value="Unassembled WGS sequence"/>
</dbReference>
<dbReference type="AlphaFoldDB" id="A0A7X6LUA4"/>
<dbReference type="InterPro" id="IPR058333">
    <property type="entry name" value="DUF8020"/>
</dbReference>
<feature type="domain" description="DUF8020" evidence="2">
    <location>
        <begin position="38"/>
        <end position="109"/>
    </location>
</feature>
<keyword evidence="1" id="KW-0732">Signal</keyword>